<proteinExistence type="predicted"/>
<dbReference type="Pfam" id="PF09945">
    <property type="entry name" value="DUF2177"/>
    <property type="match status" value="1"/>
</dbReference>
<keyword evidence="1" id="KW-0472">Membrane</keyword>
<comment type="caution">
    <text evidence="2">The sequence shown here is derived from an EMBL/GenBank/DDBJ whole genome shotgun (WGS) entry which is preliminary data.</text>
</comment>
<feature type="transmembrane region" description="Helical" evidence="1">
    <location>
        <begin position="6"/>
        <end position="24"/>
    </location>
</feature>
<keyword evidence="1" id="KW-0812">Transmembrane</keyword>
<evidence type="ECO:0000313" key="3">
    <source>
        <dbReference type="Proteomes" id="UP000782519"/>
    </source>
</evidence>
<evidence type="ECO:0000313" key="2">
    <source>
        <dbReference type="EMBL" id="MBI5128340.1"/>
    </source>
</evidence>
<dbReference type="EMBL" id="JACRJB010000007">
    <property type="protein sequence ID" value="MBI5128340.1"/>
    <property type="molecule type" value="Genomic_DNA"/>
</dbReference>
<reference evidence="2" key="1">
    <citation type="submission" date="2020-07" db="EMBL/GenBank/DDBJ databases">
        <title>Huge and variable diversity of episymbiotic CPR bacteria and DPANN archaea in groundwater ecosystems.</title>
        <authorList>
            <person name="He C.Y."/>
            <person name="Keren R."/>
            <person name="Whittaker M."/>
            <person name="Farag I.F."/>
            <person name="Doudna J."/>
            <person name="Cate J.H.D."/>
            <person name="Banfield J.F."/>
        </authorList>
    </citation>
    <scope>NUCLEOTIDE SEQUENCE</scope>
    <source>
        <strain evidence="2">NC_groundwater_1818_Pr3_B-0.1um_66_35</strain>
    </source>
</reference>
<protein>
    <submittedName>
        <fullName evidence="2">DUF2177 family protein</fullName>
    </submittedName>
</protein>
<accession>A0A933RU72</accession>
<feature type="transmembrane region" description="Helical" evidence="1">
    <location>
        <begin position="75"/>
        <end position="97"/>
    </location>
</feature>
<dbReference type="InterPro" id="IPR018687">
    <property type="entry name" value="DUF2177_membr"/>
</dbReference>
<dbReference type="AlphaFoldDB" id="A0A933RU72"/>
<name>A0A933RU72_RHOPL</name>
<evidence type="ECO:0000256" key="1">
    <source>
        <dbReference type="SAM" id="Phobius"/>
    </source>
</evidence>
<dbReference type="Proteomes" id="UP000782519">
    <property type="component" value="Unassembled WGS sequence"/>
</dbReference>
<gene>
    <name evidence="2" type="ORF">HZA66_02765</name>
</gene>
<feature type="transmembrane region" description="Helical" evidence="1">
    <location>
        <begin position="45"/>
        <end position="63"/>
    </location>
</feature>
<keyword evidence="1" id="KW-1133">Transmembrane helix</keyword>
<feature type="transmembrane region" description="Helical" evidence="1">
    <location>
        <begin position="109"/>
        <end position="129"/>
    </location>
</feature>
<sequence>MKRQAVVYLATLVVLLPLDFLFLGSVGKKMFEQHIGEIMLSTPRVAPAIAFYLLYAAGIVVFVNGAAPGDWQHNALYGALFGLFCYATFELTNMAILRSWDWALVGTDIVWGAVLTALAGALGGLLAQWTMAKIG</sequence>
<organism evidence="2 3">
    <name type="scientific">Rhodopseudomonas palustris</name>
    <dbReference type="NCBI Taxonomy" id="1076"/>
    <lineage>
        <taxon>Bacteria</taxon>
        <taxon>Pseudomonadati</taxon>
        <taxon>Pseudomonadota</taxon>
        <taxon>Alphaproteobacteria</taxon>
        <taxon>Hyphomicrobiales</taxon>
        <taxon>Nitrobacteraceae</taxon>
        <taxon>Rhodopseudomonas</taxon>
    </lineage>
</organism>